<proteinExistence type="predicted"/>
<gene>
    <name evidence="2" type="ORF">F0562_006143</name>
</gene>
<evidence type="ECO:0000313" key="3">
    <source>
        <dbReference type="Proteomes" id="UP000325577"/>
    </source>
</evidence>
<dbReference type="EMBL" id="CM018043">
    <property type="protein sequence ID" value="KAA8531505.1"/>
    <property type="molecule type" value="Genomic_DNA"/>
</dbReference>
<reference evidence="2 3" key="1">
    <citation type="submission" date="2019-09" db="EMBL/GenBank/DDBJ databases">
        <title>A chromosome-level genome assembly of the Chinese tupelo Nyssa sinensis.</title>
        <authorList>
            <person name="Yang X."/>
            <person name="Kang M."/>
            <person name="Yang Y."/>
            <person name="Xiong H."/>
            <person name="Wang M."/>
            <person name="Zhang Z."/>
            <person name="Wang Z."/>
            <person name="Wu H."/>
            <person name="Ma T."/>
            <person name="Liu J."/>
            <person name="Xi Z."/>
        </authorList>
    </citation>
    <scope>NUCLEOTIDE SEQUENCE [LARGE SCALE GENOMIC DNA]</scope>
    <source>
        <strain evidence="2">J267</strain>
        <tissue evidence="2">Leaf</tissue>
    </source>
</reference>
<name>A0A5J5AKB4_9ASTE</name>
<feature type="compositionally biased region" description="Basic and acidic residues" evidence="1">
    <location>
        <begin position="319"/>
        <end position="329"/>
    </location>
</feature>
<dbReference type="AlphaFoldDB" id="A0A5J5AKB4"/>
<sequence length="329" mass="37161">MKPARSQREERILRRIWIKRTELEWLCKVLEEVSKGRSRLLFPRSLIGRNRRVKLWKRVNNYGGYWKMEVDAEGQQRNMYLPEEGRGRGWLLLVTAFRKMGLSALGRIPTKRTYAEVAKVAPSLFNKWAQALAQLGEKRGLIVEGRDGENFKGSPKTGAPRQIAIESYKPNPMVNELSSVRFKICKDGVIREGETVECSRIPDATPYVVNNLGLGEEKIEAERRDENPEVMADETMQEAALVGEEGWVENQRSKEYEAPRPTYEKAFLPANGDFQQSLGEASSEEAASVQRRSYVDIEQSLGSEGGLEGIATECNSTEDEQKGADDEGS</sequence>
<accession>A0A5J5AKB4</accession>
<keyword evidence="3" id="KW-1185">Reference proteome</keyword>
<evidence type="ECO:0000313" key="2">
    <source>
        <dbReference type="EMBL" id="KAA8531505.1"/>
    </source>
</evidence>
<protein>
    <submittedName>
        <fullName evidence="2">Uncharacterized protein</fullName>
    </submittedName>
</protein>
<organism evidence="2 3">
    <name type="scientific">Nyssa sinensis</name>
    <dbReference type="NCBI Taxonomy" id="561372"/>
    <lineage>
        <taxon>Eukaryota</taxon>
        <taxon>Viridiplantae</taxon>
        <taxon>Streptophyta</taxon>
        <taxon>Embryophyta</taxon>
        <taxon>Tracheophyta</taxon>
        <taxon>Spermatophyta</taxon>
        <taxon>Magnoliopsida</taxon>
        <taxon>eudicotyledons</taxon>
        <taxon>Gunneridae</taxon>
        <taxon>Pentapetalae</taxon>
        <taxon>asterids</taxon>
        <taxon>Cornales</taxon>
        <taxon>Nyssaceae</taxon>
        <taxon>Nyssa</taxon>
    </lineage>
</organism>
<dbReference type="Proteomes" id="UP000325577">
    <property type="component" value="Linkage Group LG2"/>
</dbReference>
<evidence type="ECO:0000256" key="1">
    <source>
        <dbReference type="SAM" id="MobiDB-lite"/>
    </source>
</evidence>
<feature type="region of interest" description="Disordered" evidence="1">
    <location>
        <begin position="270"/>
        <end position="329"/>
    </location>
</feature>